<evidence type="ECO:0000313" key="5">
    <source>
        <dbReference type="Proteomes" id="UP000576209"/>
    </source>
</evidence>
<dbReference type="Gene3D" id="1.10.530.10">
    <property type="match status" value="1"/>
</dbReference>
<comment type="caution">
    <text evidence="4">The sequence shown here is derived from an EMBL/GenBank/DDBJ whole genome shotgun (WGS) entry which is preliminary data.</text>
</comment>
<feature type="chain" id="PRO_5032607863" evidence="2">
    <location>
        <begin position="22"/>
        <end position="447"/>
    </location>
</feature>
<dbReference type="EMBL" id="JACIFF010000007">
    <property type="protein sequence ID" value="MBB4080262.1"/>
    <property type="molecule type" value="Genomic_DNA"/>
</dbReference>
<evidence type="ECO:0000259" key="3">
    <source>
        <dbReference type="Pfam" id="PF01464"/>
    </source>
</evidence>
<dbReference type="SUPFAM" id="SSF53955">
    <property type="entry name" value="Lysozyme-like"/>
    <property type="match status" value="1"/>
</dbReference>
<dbReference type="PANTHER" id="PTHR37423:SF2">
    <property type="entry name" value="MEMBRANE-BOUND LYTIC MUREIN TRANSGLYCOSYLASE C"/>
    <property type="match status" value="1"/>
</dbReference>
<organism evidence="4 5">
    <name type="scientific">Neolewinella aquimaris</name>
    <dbReference type="NCBI Taxonomy" id="1835722"/>
    <lineage>
        <taxon>Bacteria</taxon>
        <taxon>Pseudomonadati</taxon>
        <taxon>Bacteroidota</taxon>
        <taxon>Saprospiria</taxon>
        <taxon>Saprospirales</taxon>
        <taxon>Lewinellaceae</taxon>
        <taxon>Neolewinella</taxon>
    </lineage>
</organism>
<keyword evidence="5" id="KW-1185">Reference proteome</keyword>
<keyword evidence="2" id="KW-0732">Signal</keyword>
<dbReference type="InterPro" id="IPR008258">
    <property type="entry name" value="Transglycosylase_SLT_dom_1"/>
</dbReference>
<evidence type="ECO:0000313" key="4">
    <source>
        <dbReference type="EMBL" id="MBB4080262.1"/>
    </source>
</evidence>
<feature type="domain" description="Transglycosylase SLT" evidence="3">
    <location>
        <begin position="101"/>
        <end position="201"/>
    </location>
</feature>
<dbReference type="Pfam" id="PF01464">
    <property type="entry name" value="SLT"/>
    <property type="match status" value="1"/>
</dbReference>
<accession>A0A840E963</accession>
<feature type="signal peptide" evidence="2">
    <location>
        <begin position="1"/>
        <end position="21"/>
    </location>
</feature>
<name>A0A840E963_9BACT</name>
<protein>
    <submittedName>
        <fullName evidence="4">Membrane-bound lytic murein transglycosylase D</fullName>
    </submittedName>
</protein>
<evidence type="ECO:0000256" key="1">
    <source>
        <dbReference type="ARBA" id="ARBA00007734"/>
    </source>
</evidence>
<dbReference type="PANTHER" id="PTHR37423">
    <property type="entry name" value="SOLUBLE LYTIC MUREIN TRANSGLYCOSYLASE-RELATED"/>
    <property type="match status" value="1"/>
</dbReference>
<proteinExistence type="inferred from homology"/>
<dbReference type="Proteomes" id="UP000576209">
    <property type="component" value="Unassembled WGS sequence"/>
</dbReference>
<dbReference type="InterPro" id="IPR023346">
    <property type="entry name" value="Lysozyme-like_dom_sf"/>
</dbReference>
<reference evidence="4 5" key="1">
    <citation type="submission" date="2020-08" db="EMBL/GenBank/DDBJ databases">
        <title>Genomic Encyclopedia of Type Strains, Phase IV (KMG-IV): sequencing the most valuable type-strain genomes for metagenomic binning, comparative biology and taxonomic classification.</title>
        <authorList>
            <person name="Goeker M."/>
        </authorList>
    </citation>
    <scope>NUCLEOTIDE SEQUENCE [LARGE SCALE GENOMIC DNA]</scope>
    <source>
        <strain evidence="4 5">DSM 105137</strain>
    </source>
</reference>
<dbReference type="CDD" id="cd16894">
    <property type="entry name" value="MltD-like"/>
    <property type="match status" value="1"/>
</dbReference>
<sequence>MPYCLRIFFLLLLCFPLRISALDSADAERQARIVMELSREEVEARLSAFDQSLVDYQVDDAVYRRVVNYLRHWPISSGRMLARSARFYPIFEEQLVAAGLPLELKHLSIVESALRSWAVSPVGAGGLWQLMPGTARELGLTVNDELDERLDPTLGCAAGLEYLRIQYERYGDWALALAAYNSGPGNVNRAIRRSGSRNYWKLRRFLPRETRDYVPNFIAAIFLMSYHHHYGLPATQISLDGQLTERIPVERRLSLYRVAQVTGLRPDVVIELNPQYLRGYLPGLRGGHYLQLPRRVVPAMLEYLALHPSNEREDAIALPWSDPLLAAGEINADRYYQRYEIVVEVGDTTARQVADRHELPVDRLLVWSDRGEVDTLSAGELLYYYDVDVYHPYDPRTREPGPPAPQLAVHAPPGIHKSLRTYFAPLPDPTIRLHREPAKKWWQLLFK</sequence>
<evidence type="ECO:0000256" key="2">
    <source>
        <dbReference type="SAM" id="SignalP"/>
    </source>
</evidence>
<dbReference type="AlphaFoldDB" id="A0A840E963"/>
<dbReference type="RefSeq" id="WP_183496496.1">
    <property type="nucleotide sequence ID" value="NZ_JACIFF010000007.1"/>
</dbReference>
<comment type="similarity">
    <text evidence="1">Belongs to the transglycosylase Slt family.</text>
</comment>
<gene>
    <name evidence="4" type="ORF">GGR28_002892</name>
</gene>